<evidence type="ECO:0000313" key="2">
    <source>
        <dbReference type="EMBL" id="KAH7035583.1"/>
    </source>
</evidence>
<dbReference type="OrthoDB" id="5404004at2759"/>
<feature type="region of interest" description="Disordered" evidence="1">
    <location>
        <begin position="306"/>
        <end position="457"/>
    </location>
</feature>
<feature type="compositionally biased region" description="Polar residues" evidence="1">
    <location>
        <begin position="153"/>
        <end position="167"/>
    </location>
</feature>
<organism evidence="2 3">
    <name type="scientific">Microdochium trichocladiopsis</name>
    <dbReference type="NCBI Taxonomy" id="1682393"/>
    <lineage>
        <taxon>Eukaryota</taxon>
        <taxon>Fungi</taxon>
        <taxon>Dikarya</taxon>
        <taxon>Ascomycota</taxon>
        <taxon>Pezizomycotina</taxon>
        <taxon>Sordariomycetes</taxon>
        <taxon>Xylariomycetidae</taxon>
        <taxon>Xylariales</taxon>
        <taxon>Microdochiaceae</taxon>
        <taxon>Microdochium</taxon>
    </lineage>
</organism>
<evidence type="ECO:0000256" key="1">
    <source>
        <dbReference type="SAM" id="MobiDB-lite"/>
    </source>
</evidence>
<feature type="region of interest" description="Disordered" evidence="1">
    <location>
        <begin position="90"/>
        <end position="246"/>
    </location>
</feature>
<feature type="region of interest" description="Disordered" evidence="1">
    <location>
        <begin position="48"/>
        <end position="68"/>
    </location>
</feature>
<feature type="compositionally biased region" description="Polar residues" evidence="1">
    <location>
        <begin position="306"/>
        <end position="348"/>
    </location>
</feature>
<dbReference type="EMBL" id="JAGTJQ010000003">
    <property type="protein sequence ID" value="KAH7035583.1"/>
    <property type="molecule type" value="Genomic_DNA"/>
</dbReference>
<dbReference type="RefSeq" id="XP_046015676.1">
    <property type="nucleotide sequence ID" value="XM_046160906.1"/>
</dbReference>
<keyword evidence="3" id="KW-1185">Reference proteome</keyword>
<sequence length="637" mass="68287">MLRPSSSDGLRSESDTIDSFRVDKKRLDKRISRDDSWIVTGKAGARTRQYIPPRGLPTPEASPTSNYVEPLIVPTPWAPTPREEQIGMALGSPSLVPPWNTSASRNPAGTGSPAIVSPFTGAVDGPSPGGPTPRKGSGKWKIFGMFGRKAADTSAQGTSPVPSQSDFGTPRTRTDLYEPSTPGDIRSKPPISRSQTMPSPREFGKETKRRPSMSRMRKPKTNDLAPPMPSPYGNSNNNSSSSVITPAVGQSGFLDVNIPSIEMERYSIMFEKVLNPQRVSLLSRRQGALEQLKTAGEVKNNFKKQTISQPIRRATSPSTTSHARSPSFTLFPQSTTPRRTGPTGSQMLSPEMARARSNTSPAHLPSPTKTTFDQPPSELKGAGTEGAPTLTYNHLRDTPQNGKLTIASLARARGDHRHPPRTSYFVGEPSPIMESPMEMETPTGQAGSKSGGQVPKPSAYELSRQMAAAQAQTTPTAAIKAHAASASTASLTSASASSAGGHAANSSISSAQTYRTLNSQISLYTDTDVDETDPMVIGGGREMTPAEVSIARQISLSRQQRKKFQPTLTVASTQNKVGRTSSKPRIQTDQIESARMVTPKTATPTLVVPEDPLHSPYATPLGVARSRKSERIIIDAT</sequence>
<dbReference type="AlphaFoldDB" id="A0A9P8YEK4"/>
<dbReference type="Proteomes" id="UP000756346">
    <property type="component" value="Unassembled WGS sequence"/>
</dbReference>
<reference evidence="2" key="1">
    <citation type="journal article" date="2021" name="Nat. Commun.">
        <title>Genetic determinants of endophytism in the Arabidopsis root mycobiome.</title>
        <authorList>
            <person name="Mesny F."/>
            <person name="Miyauchi S."/>
            <person name="Thiergart T."/>
            <person name="Pickel B."/>
            <person name="Atanasova L."/>
            <person name="Karlsson M."/>
            <person name="Huettel B."/>
            <person name="Barry K.W."/>
            <person name="Haridas S."/>
            <person name="Chen C."/>
            <person name="Bauer D."/>
            <person name="Andreopoulos W."/>
            <person name="Pangilinan J."/>
            <person name="LaButti K."/>
            <person name="Riley R."/>
            <person name="Lipzen A."/>
            <person name="Clum A."/>
            <person name="Drula E."/>
            <person name="Henrissat B."/>
            <person name="Kohler A."/>
            <person name="Grigoriev I.V."/>
            <person name="Martin F.M."/>
            <person name="Hacquard S."/>
        </authorList>
    </citation>
    <scope>NUCLEOTIDE SEQUENCE</scope>
    <source>
        <strain evidence="2">MPI-CAGE-CH-0230</strain>
    </source>
</reference>
<feature type="compositionally biased region" description="Polar residues" evidence="1">
    <location>
        <begin position="356"/>
        <end position="374"/>
    </location>
</feature>
<evidence type="ECO:0000313" key="3">
    <source>
        <dbReference type="Proteomes" id="UP000756346"/>
    </source>
</evidence>
<comment type="caution">
    <text evidence="2">The sequence shown here is derived from an EMBL/GenBank/DDBJ whole genome shotgun (WGS) entry which is preliminary data.</text>
</comment>
<accession>A0A9P8YEK4</accession>
<feature type="compositionally biased region" description="Polar residues" evidence="1">
    <location>
        <begin position="99"/>
        <end position="109"/>
    </location>
</feature>
<proteinExistence type="predicted"/>
<protein>
    <submittedName>
        <fullName evidence="2">Uncharacterized protein</fullName>
    </submittedName>
</protein>
<name>A0A9P8YEK4_9PEZI</name>
<gene>
    <name evidence="2" type="ORF">B0I36DRAFT_382261</name>
</gene>
<dbReference type="GeneID" id="70190452"/>
<feature type="compositionally biased region" description="Basic residues" evidence="1">
    <location>
        <begin position="207"/>
        <end position="219"/>
    </location>
</feature>